<dbReference type="InterPro" id="IPR049712">
    <property type="entry name" value="Poly_export"/>
</dbReference>
<dbReference type="PANTHER" id="PTHR33619:SF3">
    <property type="entry name" value="POLYSACCHARIDE EXPORT PROTEIN GFCE-RELATED"/>
    <property type="match status" value="1"/>
</dbReference>
<dbReference type="InterPro" id="IPR019554">
    <property type="entry name" value="Soluble_ligand-bd"/>
</dbReference>
<gene>
    <name evidence="4" type="ORF">D0Y83_12435</name>
</gene>
<name>A0A5P6NDH2_9SPHN</name>
<proteinExistence type="predicted"/>
<sequence length="257" mass="27834">MAIQVSTIWSCANAQIMMTSKTIRKVALAMSGLALPLAISGCATDRAYGEAQNIEVAELEELPAPRLENLYVIGPQEALEIEVVGAERLSGKYLTDGEGRISFPLVGFLDFNGVAPNEAAEMIASLLRGRYLLNPQVRVIPSEIPPSTVSVGGQVNEPGEYPVLGRQSLLRVVNQAGGLAEYAKLDDVLILRTVGGQRYIGVYNIQAIQRANYQDPTVYPNDIIVVGDSPSRRRLDSILRFAPLLSTSAILIDRIGR</sequence>
<dbReference type="AlphaFoldDB" id="A0A5P6NDH2"/>
<evidence type="ECO:0000256" key="1">
    <source>
        <dbReference type="ARBA" id="ARBA00022729"/>
    </source>
</evidence>
<protein>
    <submittedName>
        <fullName evidence="4">Polysaccharide export protein</fullName>
    </submittedName>
</protein>
<evidence type="ECO:0000259" key="3">
    <source>
        <dbReference type="Pfam" id="PF10531"/>
    </source>
</evidence>
<keyword evidence="1" id="KW-0732">Signal</keyword>
<dbReference type="GO" id="GO:0015159">
    <property type="term" value="F:polysaccharide transmembrane transporter activity"/>
    <property type="evidence" value="ECO:0007669"/>
    <property type="project" value="InterPro"/>
</dbReference>
<feature type="domain" description="Soluble ligand binding" evidence="3">
    <location>
        <begin position="149"/>
        <end position="199"/>
    </location>
</feature>
<feature type="domain" description="Polysaccharide export protein N-terminal" evidence="2">
    <location>
        <begin position="70"/>
        <end position="139"/>
    </location>
</feature>
<dbReference type="EMBL" id="CP032228">
    <property type="protein sequence ID" value="QFI63985.1"/>
    <property type="molecule type" value="Genomic_DNA"/>
</dbReference>
<dbReference type="PANTHER" id="PTHR33619">
    <property type="entry name" value="POLYSACCHARIDE EXPORT PROTEIN GFCE-RELATED"/>
    <property type="match status" value="1"/>
</dbReference>
<dbReference type="Pfam" id="PF10531">
    <property type="entry name" value="SLBB"/>
    <property type="match status" value="1"/>
</dbReference>
<organism evidence="4 5">
    <name type="scientific">Qipengyuania flava</name>
    <dbReference type="NCBI Taxonomy" id="192812"/>
    <lineage>
        <taxon>Bacteria</taxon>
        <taxon>Pseudomonadati</taxon>
        <taxon>Pseudomonadota</taxon>
        <taxon>Alphaproteobacteria</taxon>
        <taxon>Sphingomonadales</taxon>
        <taxon>Erythrobacteraceae</taxon>
        <taxon>Qipengyuania</taxon>
    </lineage>
</organism>
<dbReference type="InterPro" id="IPR003715">
    <property type="entry name" value="Poly_export_N"/>
</dbReference>
<evidence type="ECO:0000313" key="4">
    <source>
        <dbReference type="EMBL" id="QFI63985.1"/>
    </source>
</evidence>
<reference evidence="5" key="1">
    <citation type="submission" date="2018-09" db="EMBL/GenBank/DDBJ databases">
        <title>Nocardia yunnanensis sp. nov., an actinomycete isolated from a soil sample.</title>
        <authorList>
            <person name="Zhang J."/>
        </authorList>
    </citation>
    <scope>NUCLEOTIDE SEQUENCE [LARGE SCALE GENOMIC DNA]</scope>
    <source>
        <strain evidence="5">21-3</strain>
    </source>
</reference>
<evidence type="ECO:0000259" key="2">
    <source>
        <dbReference type="Pfam" id="PF02563"/>
    </source>
</evidence>
<evidence type="ECO:0000313" key="5">
    <source>
        <dbReference type="Proteomes" id="UP000325385"/>
    </source>
</evidence>
<dbReference type="Gene3D" id="3.30.1950.10">
    <property type="entry name" value="wza like domain"/>
    <property type="match status" value="1"/>
</dbReference>
<dbReference type="Proteomes" id="UP000325385">
    <property type="component" value="Chromosome"/>
</dbReference>
<accession>A0A5P6NDH2</accession>
<dbReference type="Gene3D" id="3.10.560.10">
    <property type="entry name" value="Outer membrane lipoprotein wza domain like"/>
    <property type="match status" value="1"/>
</dbReference>
<dbReference type="RefSeq" id="WP_151886050.1">
    <property type="nucleotide sequence ID" value="NZ_CP032228.1"/>
</dbReference>
<dbReference type="GeneID" id="69698119"/>
<dbReference type="Pfam" id="PF02563">
    <property type="entry name" value="Poly_export"/>
    <property type="match status" value="1"/>
</dbReference>